<evidence type="ECO:0000256" key="3">
    <source>
        <dbReference type="ARBA" id="ARBA00023274"/>
    </source>
</evidence>
<dbReference type="Gene3D" id="3.30.63.20">
    <property type="match status" value="1"/>
</dbReference>
<evidence type="ECO:0000256" key="2">
    <source>
        <dbReference type="ARBA" id="ARBA00022980"/>
    </source>
</evidence>
<evidence type="ECO:0000256" key="5">
    <source>
        <dbReference type="SAM" id="MobiDB-lite"/>
    </source>
</evidence>
<evidence type="ECO:0000256" key="1">
    <source>
        <dbReference type="ARBA" id="ARBA00009106"/>
    </source>
</evidence>
<comment type="caution">
    <text evidence="6">The sequence shown here is derived from an EMBL/GenBank/DDBJ whole genome shotgun (WGS) entry which is preliminary data.</text>
</comment>
<keyword evidence="2 4" id="KW-0689">Ribosomal protein</keyword>
<gene>
    <name evidence="6" type="primary">RPS25E</name>
    <name evidence="6" type="ORF">CVIRNUC_006090</name>
</gene>
<dbReference type="AlphaFoldDB" id="A0AAV1I9C1"/>
<keyword evidence="3 4" id="KW-0687">Ribonucleoprotein</keyword>
<evidence type="ECO:0000256" key="4">
    <source>
        <dbReference type="RuleBase" id="RU366057"/>
    </source>
</evidence>
<organism evidence="6 7">
    <name type="scientific">Coccomyxa viridis</name>
    <dbReference type="NCBI Taxonomy" id="1274662"/>
    <lineage>
        <taxon>Eukaryota</taxon>
        <taxon>Viridiplantae</taxon>
        <taxon>Chlorophyta</taxon>
        <taxon>core chlorophytes</taxon>
        <taxon>Trebouxiophyceae</taxon>
        <taxon>Trebouxiophyceae incertae sedis</taxon>
        <taxon>Coccomyxaceae</taxon>
        <taxon>Coccomyxa</taxon>
    </lineage>
</organism>
<feature type="region of interest" description="Disordered" evidence="5">
    <location>
        <begin position="1"/>
        <end position="35"/>
    </location>
</feature>
<dbReference type="FunFam" id="3.30.63.20:FF:000001">
    <property type="entry name" value="40S ribosomal protein S25"/>
    <property type="match status" value="1"/>
</dbReference>
<protein>
    <recommendedName>
        <fullName evidence="4">40S ribosomal protein S25</fullName>
    </recommendedName>
</protein>
<dbReference type="GO" id="GO:0005840">
    <property type="term" value="C:ribosome"/>
    <property type="evidence" value="ECO:0007669"/>
    <property type="project" value="UniProtKB-KW"/>
</dbReference>
<dbReference type="Proteomes" id="UP001314263">
    <property type="component" value="Unassembled WGS sequence"/>
</dbReference>
<comment type="similarity">
    <text evidence="1 4">Belongs to the eukaryotic ribosomal protein eS25 family.</text>
</comment>
<sequence length="129" mass="14294">MAPKPQVSKEAKALAASNSSKGKKKKWSKGKMKEKVNNQVLFDQPTYDKLLAEVPKYKLITQSVLSDRLRINGSLARAAIRELLEKNLIRSVAVHSTQSIYTRATNTDVEAAKPEKEGKGKKGKGKDKE</sequence>
<feature type="region of interest" description="Disordered" evidence="5">
    <location>
        <begin position="103"/>
        <end position="129"/>
    </location>
</feature>
<dbReference type="InterPro" id="IPR004977">
    <property type="entry name" value="Ribosomal_eS25"/>
</dbReference>
<keyword evidence="7" id="KW-1185">Reference proteome</keyword>
<feature type="compositionally biased region" description="Basic residues" evidence="5">
    <location>
        <begin position="21"/>
        <end position="30"/>
    </location>
</feature>
<dbReference type="EMBL" id="CAUYUE010000007">
    <property type="protein sequence ID" value="CAK0782895.1"/>
    <property type="molecule type" value="Genomic_DNA"/>
</dbReference>
<evidence type="ECO:0000313" key="7">
    <source>
        <dbReference type="Proteomes" id="UP001314263"/>
    </source>
</evidence>
<proteinExistence type="inferred from homology"/>
<accession>A0AAV1I9C1</accession>
<evidence type="ECO:0000313" key="6">
    <source>
        <dbReference type="EMBL" id="CAK0782895.1"/>
    </source>
</evidence>
<reference evidence="6 7" key="1">
    <citation type="submission" date="2023-10" db="EMBL/GenBank/DDBJ databases">
        <authorList>
            <person name="Maclean D."/>
            <person name="Macfadyen A."/>
        </authorList>
    </citation>
    <scope>NUCLEOTIDE SEQUENCE [LARGE SCALE GENOMIC DNA]</scope>
</reference>
<dbReference type="PANTHER" id="PTHR12850">
    <property type="entry name" value="40S RIBOSOMAL PROTEIN S25"/>
    <property type="match status" value="1"/>
</dbReference>
<feature type="compositionally biased region" description="Basic and acidic residues" evidence="5">
    <location>
        <begin position="110"/>
        <end position="129"/>
    </location>
</feature>
<dbReference type="GO" id="GO:1990904">
    <property type="term" value="C:ribonucleoprotein complex"/>
    <property type="evidence" value="ECO:0007669"/>
    <property type="project" value="UniProtKB-KW"/>
</dbReference>
<name>A0AAV1I9C1_9CHLO</name>
<dbReference type="Pfam" id="PF03297">
    <property type="entry name" value="Ribosomal_S25"/>
    <property type="match status" value="1"/>
</dbReference>